<dbReference type="AlphaFoldDB" id="F5Y9T1"/>
<dbReference type="Proteomes" id="UP000009222">
    <property type="component" value="Chromosome"/>
</dbReference>
<dbReference type="EMBL" id="CP001841">
    <property type="protein sequence ID" value="AEF83105.1"/>
    <property type="molecule type" value="Genomic_DNA"/>
</dbReference>
<name>F5Y9T1_LEAAZ</name>
<evidence type="ECO:0000313" key="1">
    <source>
        <dbReference type="EMBL" id="AEF83105.1"/>
    </source>
</evidence>
<evidence type="ECO:0000313" key="2">
    <source>
        <dbReference type="Proteomes" id="UP000009222"/>
    </source>
</evidence>
<accession>F5Y9T1</accession>
<dbReference type="STRING" id="545695.TREAZ_3189"/>
<dbReference type="RefSeq" id="WP_015712371.1">
    <property type="nucleotide sequence ID" value="NC_015577.1"/>
</dbReference>
<dbReference type="InterPro" id="IPR029060">
    <property type="entry name" value="PIN-like_dom_sf"/>
</dbReference>
<protein>
    <submittedName>
        <fullName evidence="1">Uncharacterized protein</fullName>
    </submittedName>
</protein>
<reference evidence="2" key="1">
    <citation type="submission" date="2009-12" db="EMBL/GenBank/DDBJ databases">
        <title>Complete sequence of Treponema azotonutricium strain ZAS-9.</title>
        <authorList>
            <person name="Tetu S.G."/>
            <person name="Matson E."/>
            <person name="Ren Q."/>
            <person name="Seshadri R."/>
            <person name="Elbourne L."/>
            <person name="Hassan K.A."/>
            <person name="Durkin A."/>
            <person name="Radune D."/>
            <person name="Mohamoud Y."/>
            <person name="Shay R."/>
            <person name="Jin S."/>
            <person name="Zhang X."/>
            <person name="Lucey K."/>
            <person name="Ballor N.R."/>
            <person name="Ottesen E."/>
            <person name="Rosenthal R."/>
            <person name="Allen A."/>
            <person name="Leadbetter J.R."/>
            <person name="Paulsen I.T."/>
        </authorList>
    </citation>
    <scope>NUCLEOTIDE SEQUENCE [LARGE SCALE GENOMIC DNA]</scope>
    <source>
        <strain evidence="2">ATCC BAA-888 / DSM 13862 / ZAS-9</strain>
    </source>
</reference>
<dbReference type="HOGENOM" id="CLU_111934_0_0_12"/>
<dbReference type="eggNOG" id="COG1848">
    <property type="taxonomic scope" value="Bacteria"/>
</dbReference>
<keyword evidence="2" id="KW-1185">Reference proteome</keyword>
<sequence length="144" mass="16814">MRIYLDNCSYNRPFDEQLAIIVRLEAEAKLYIQELVKEKQLDLVWSSVNEYENNDNPFPEKRERIKAWKDLATVHCTLNETILLNAGELMEQKLRSKDALHIASSIYAACDYFITTDKKILNKNIRGIAVVNPITFVEEYTNEK</sequence>
<proteinExistence type="predicted"/>
<reference evidence="1 2" key="2">
    <citation type="journal article" date="2011" name="ISME J.">
        <title>RNA-seq reveals cooperative metabolic interactions between two termite-gut spirochete species in co-culture.</title>
        <authorList>
            <person name="Rosenthal A.Z."/>
            <person name="Matson E.G."/>
            <person name="Eldar A."/>
            <person name="Leadbetter J.R."/>
        </authorList>
    </citation>
    <scope>NUCLEOTIDE SEQUENCE [LARGE SCALE GENOMIC DNA]</scope>
    <source>
        <strain evidence="2">ATCC BAA-888 / DSM 13862 / ZAS-9</strain>
    </source>
</reference>
<dbReference type="OrthoDB" id="5624224at2"/>
<dbReference type="InParanoid" id="F5Y9T1"/>
<dbReference type="SUPFAM" id="SSF88723">
    <property type="entry name" value="PIN domain-like"/>
    <property type="match status" value="1"/>
</dbReference>
<gene>
    <name evidence="1" type="ordered locus">TREAZ_3189</name>
</gene>
<dbReference type="KEGG" id="taz:TREAZ_3189"/>
<organism evidence="1 2">
    <name type="scientific">Leadbettera azotonutricia (strain ATCC BAA-888 / DSM 13862 / ZAS-9)</name>
    <name type="common">Treponema azotonutricium</name>
    <dbReference type="NCBI Taxonomy" id="545695"/>
    <lineage>
        <taxon>Bacteria</taxon>
        <taxon>Pseudomonadati</taxon>
        <taxon>Spirochaetota</taxon>
        <taxon>Spirochaetia</taxon>
        <taxon>Spirochaetales</taxon>
        <taxon>Breznakiellaceae</taxon>
        <taxon>Leadbettera</taxon>
    </lineage>
</organism>